<sequence>MPTTPNQGHTTRHVLKHSHQQTPNNRVYFHPRRQGSWVNSESTVAEIWNYGLTFTQSRPDTPSAGLPHFINDSNKEFI</sequence>
<dbReference type="EMBL" id="JALNTZ010000010">
    <property type="protein sequence ID" value="KAJ3640430.1"/>
    <property type="molecule type" value="Genomic_DNA"/>
</dbReference>
<name>A0AA38M1L2_9CUCU</name>
<accession>A0AA38M1L2</accession>
<reference evidence="2" key="1">
    <citation type="journal article" date="2023" name="G3 (Bethesda)">
        <title>Whole genome assemblies of Zophobas morio and Tenebrio molitor.</title>
        <authorList>
            <person name="Kaur S."/>
            <person name="Stinson S.A."/>
            <person name="diCenzo G.C."/>
        </authorList>
    </citation>
    <scope>NUCLEOTIDE SEQUENCE</scope>
    <source>
        <strain evidence="2">QUZm001</strain>
    </source>
</reference>
<protein>
    <submittedName>
        <fullName evidence="2">Uncharacterized protein</fullName>
    </submittedName>
</protein>
<dbReference type="AlphaFoldDB" id="A0AA38M1L2"/>
<comment type="caution">
    <text evidence="2">The sequence shown here is derived from an EMBL/GenBank/DDBJ whole genome shotgun (WGS) entry which is preliminary data.</text>
</comment>
<dbReference type="Proteomes" id="UP001168821">
    <property type="component" value="Unassembled WGS sequence"/>
</dbReference>
<feature type="region of interest" description="Disordered" evidence="1">
    <location>
        <begin position="1"/>
        <end position="27"/>
    </location>
</feature>
<evidence type="ECO:0000313" key="3">
    <source>
        <dbReference type="Proteomes" id="UP001168821"/>
    </source>
</evidence>
<gene>
    <name evidence="2" type="ORF">Zmor_003727</name>
</gene>
<proteinExistence type="predicted"/>
<organism evidence="2 3">
    <name type="scientific">Zophobas morio</name>
    <dbReference type="NCBI Taxonomy" id="2755281"/>
    <lineage>
        <taxon>Eukaryota</taxon>
        <taxon>Metazoa</taxon>
        <taxon>Ecdysozoa</taxon>
        <taxon>Arthropoda</taxon>
        <taxon>Hexapoda</taxon>
        <taxon>Insecta</taxon>
        <taxon>Pterygota</taxon>
        <taxon>Neoptera</taxon>
        <taxon>Endopterygota</taxon>
        <taxon>Coleoptera</taxon>
        <taxon>Polyphaga</taxon>
        <taxon>Cucujiformia</taxon>
        <taxon>Tenebrionidae</taxon>
        <taxon>Zophobas</taxon>
    </lineage>
</organism>
<evidence type="ECO:0000313" key="2">
    <source>
        <dbReference type="EMBL" id="KAJ3640430.1"/>
    </source>
</evidence>
<feature type="region of interest" description="Disordered" evidence="1">
    <location>
        <begin position="59"/>
        <end position="78"/>
    </location>
</feature>
<feature type="compositionally biased region" description="Basic residues" evidence="1">
    <location>
        <begin position="10"/>
        <end position="19"/>
    </location>
</feature>
<evidence type="ECO:0000256" key="1">
    <source>
        <dbReference type="SAM" id="MobiDB-lite"/>
    </source>
</evidence>
<keyword evidence="3" id="KW-1185">Reference proteome</keyword>